<feature type="signal peptide" evidence="1">
    <location>
        <begin position="1"/>
        <end position="18"/>
    </location>
</feature>
<organism evidence="2 3">
    <name type="scientific">Phaeocystidibacter marisrubri</name>
    <dbReference type="NCBI Taxonomy" id="1577780"/>
    <lineage>
        <taxon>Bacteria</taxon>
        <taxon>Pseudomonadati</taxon>
        <taxon>Bacteroidota</taxon>
        <taxon>Flavobacteriia</taxon>
        <taxon>Flavobacteriales</taxon>
        <taxon>Phaeocystidibacteraceae</taxon>
        <taxon>Phaeocystidibacter</taxon>
    </lineage>
</organism>
<keyword evidence="1" id="KW-0732">Signal</keyword>
<dbReference type="RefSeq" id="WP_151693110.1">
    <property type="nucleotide sequence ID" value="NZ_BMGX01000001.1"/>
</dbReference>
<evidence type="ECO:0000256" key="1">
    <source>
        <dbReference type="SAM" id="SignalP"/>
    </source>
</evidence>
<reference evidence="2 3" key="1">
    <citation type="submission" date="2019-10" db="EMBL/GenBank/DDBJ databases">
        <title>Genome sequence of Phaeocystidibacter marisrubri JCM30614 (type strain).</title>
        <authorList>
            <person name="Bowman J.P."/>
        </authorList>
    </citation>
    <scope>NUCLEOTIDE SEQUENCE [LARGE SCALE GENOMIC DNA]</scope>
    <source>
        <strain evidence="2 3">JCM 30614</strain>
    </source>
</reference>
<proteinExistence type="predicted"/>
<dbReference type="Proteomes" id="UP000484164">
    <property type="component" value="Unassembled WGS sequence"/>
</dbReference>
<protein>
    <submittedName>
        <fullName evidence="2">Uncharacterized protein</fullName>
    </submittedName>
</protein>
<dbReference type="EMBL" id="WBVQ01000002">
    <property type="protein sequence ID" value="KAB2815680.1"/>
    <property type="molecule type" value="Genomic_DNA"/>
</dbReference>
<comment type="caution">
    <text evidence="2">The sequence shown here is derived from an EMBL/GenBank/DDBJ whole genome shotgun (WGS) entry which is preliminary data.</text>
</comment>
<dbReference type="AlphaFoldDB" id="A0A6L3ZDD3"/>
<sequence>MKHLLSLAFLLSTLSISAQLEYNVGVDTTSNSNPEILHFLKGYLDEMMTHAEAEPQSYFLAEDVEKFVEPDYIMKLIGGRNMYQHTRKTVLSIRDFDDYARVQVLFSVDVEGYPFQVYGVGNYYVARINGDWKLRVPAAVLTEDWHSAAVRHIHYHFPPYHSFNRVRAMELSAKVQKLESDWGVEPIDIEYYFADTQDEIEALKGFDYNIFMAKNTAAGGFAFVEEGYTFSSGWGEGYFHEIVHIYLNRLYPNSPLQEGIAVYYGGSMGQEATWHYGRLADYLKEHPEISPSSPDFYYMDDKTNPQTTLAASICSYVFEKEGLAGLKRLMDYTDIKELYASEFDLHSTDEIDAFLRDILVQLSE</sequence>
<evidence type="ECO:0000313" key="3">
    <source>
        <dbReference type="Proteomes" id="UP000484164"/>
    </source>
</evidence>
<accession>A0A6L3ZDD3</accession>
<evidence type="ECO:0000313" key="2">
    <source>
        <dbReference type="EMBL" id="KAB2815680.1"/>
    </source>
</evidence>
<dbReference type="OrthoDB" id="788362at2"/>
<name>A0A6L3ZDD3_9FLAO</name>
<feature type="chain" id="PRO_5027047475" evidence="1">
    <location>
        <begin position="19"/>
        <end position="364"/>
    </location>
</feature>
<keyword evidence="3" id="KW-1185">Reference proteome</keyword>
<gene>
    <name evidence="2" type="ORF">F8C82_08230</name>
</gene>